<proteinExistence type="inferred from homology"/>
<gene>
    <name evidence="3" type="ORF">GCM10017566_41450</name>
</gene>
<keyword evidence="4" id="KW-1185">Reference proteome</keyword>
<feature type="binding site" evidence="1">
    <location>
        <position position="33"/>
    </location>
    <ligand>
        <name>Zn(2+)</name>
        <dbReference type="ChEBI" id="CHEBI:29105"/>
    </ligand>
</feature>
<organism evidence="3 4">
    <name type="scientific">Amycolatopsis bartoniae</name>
    <dbReference type="NCBI Taxonomy" id="941986"/>
    <lineage>
        <taxon>Bacteria</taxon>
        <taxon>Bacillati</taxon>
        <taxon>Actinomycetota</taxon>
        <taxon>Actinomycetes</taxon>
        <taxon>Pseudonocardiales</taxon>
        <taxon>Pseudonocardiaceae</taxon>
        <taxon>Amycolatopsis</taxon>
    </lineage>
</organism>
<feature type="binding site" evidence="1">
    <location>
        <position position="11"/>
    </location>
    <ligand>
        <name>Zn(2+)</name>
        <dbReference type="ChEBI" id="CHEBI:29105"/>
    </ligand>
</feature>
<dbReference type="OrthoDB" id="9812570at2"/>
<dbReference type="GO" id="GO:0008270">
    <property type="term" value="F:zinc ion binding"/>
    <property type="evidence" value="ECO:0007669"/>
    <property type="project" value="UniProtKB-UniRule"/>
</dbReference>
<comment type="similarity">
    <text evidence="1">Belongs to the ClpX chaperone family.</text>
</comment>
<evidence type="ECO:0000256" key="1">
    <source>
        <dbReference type="PROSITE-ProRule" id="PRU01250"/>
    </source>
</evidence>
<dbReference type="Pfam" id="PF06689">
    <property type="entry name" value="zf-C4_ClpX"/>
    <property type="match status" value="1"/>
</dbReference>
<dbReference type="AlphaFoldDB" id="A0A8H9M6A1"/>
<evidence type="ECO:0000259" key="2">
    <source>
        <dbReference type="PROSITE" id="PS51902"/>
    </source>
</evidence>
<reference evidence="3" key="1">
    <citation type="journal article" date="2014" name="Int. J. Syst. Evol. Microbiol.">
        <title>Complete genome sequence of Corynebacterium casei LMG S-19264T (=DSM 44701T), isolated from a smear-ripened cheese.</title>
        <authorList>
            <consortium name="US DOE Joint Genome Institute (JGI-PGF)"/>
            <person name="Walter F."/>
            <person name="Albersmeier A."/>
            <person name="Kalinowski J."/>
            <person name="Ruckert C."/>
        </authorList>
    </citation>
    <scope>NUCLEOTIDE SEQUENCE</scope>
    <source>
        <strain evidence="3">CGMCC 4.7679</strain>
    </source>
</reference>
<reference evidence="3" key="2">
    <citation type="submission" date="2020-09" db="EMBL/GenBank/DDBJ databases">
        <authorList>
            <person name="Sun Q."/>
            <person name="Zhou Y."/>
        </authorList>
    </citation>
    <scope>NUCLEOTIDE SEQUENCE</scope>
    <source>
        <strain evidence="3">CGMCC 4.7679</strain>
    </source>
</reference>
<protein>
    <recommendedName>
        <fullName evidence="2">ClpX-type ZB domain-containing protein</fullName>
    </recommendedName>
</protein>
<dbReference type="Proteomes" id="UP000658656">
    <property type="component" value="Unassembled WGS sequence"/>
</dbReference>
<feature type="binding site" evidence="1">
    <location>
        <position position="8"/>
    </location>
    <ligand>
        <name>Zn(2+)</name>
        <dbReference type="ChEBI" id="CHEBI:29105"/>
    </ligand>
</feature>
<dbReference type="InterPro" id="IPR059188">
    <property type="entry name" value="Znf_CLPX-like"/>
</dbReference>
<dbReference type="RefSeq" id="WP_145938223.1">
    <property type="nucleotide sequence ID" value="NZ_BNAV01000005.1"/>
</dbReference>
<evidence type="ECO:0000313" key="4">
    <source>
        <dbReference type="Proteomes" id="UP000658656"/>
    </source>
</evidence>
<dbReference type="GO" id="GO:0006457">
    <property type="term" value="P:protein folding"/>
    <property type="evidence" value="ECO:0007669"/>
    <property type="project" value="UniProtKB-UniRule"/>
</dbReference>
<dbReference type="InterPro" id="IPR010603">
    <property type="entry name" value="Znf_CppX_C4"/>
</dbReference>
<comment type="caution">
    <text evidence="3">The sequence shown here is derived from an EMBL/GenBank/DDBJ whole genome shotgun (WGS) entry which is preliminary data.</text>
</comment>
<evidence type="ECO:0000313" key="3">
    <source>
        <dbReference type="EMBL" id="GHF63534.1"/>
    </source>
</evidence>
<dbReference type="InterPro" id="IPR038366">
    <property type="entry name" value="Znf_CppX_C4_sf"/>
</dbReference>
<dbReference type="GO" id="GO:0046983">
    <property type="term" value="F:protein dimerization activity"/>
    <property type="evidence" value="ECO:0007669"/>
    <property type="project" value="UniProtKB-UniRule"/>
</dbReference>
<feature type="domain" description="ClpX-type ZB" evidence="2">
    <location>
        <begin position="1"/>
        <end position="49"/>
    </location>
</feature>
<dbReference type="SMART" id="SM00994">
    <property type="entry name" value="zf-C4_ClpX"/>
    <property type="match status" value="1"/>
</dbReference>
<feature type="binding site" evidence="1">
    <location>
        <position position="30"/>
    </location>
    <ligand>
        <name>Zn(2+)</name>
        <dbReference type="ChEBI" id="CHEBI:29105"/>
    </ligand>
</feature>
<dbReference type="Gene3D" id="6.20.220.10">
    <property type="entry name" value="ClpX chaperone, C4-type zinc finger domain"/>
    <property type="match status" value="1"/>
</dbReference>
<dbReference type="EMBL" id="BNAV01000005">
    <property type="protein sequence ID" value="GHF63534.1"/>
    <property type="molecule type" value="Genomic_DNA"/>
</dbReference>
<keyword evidence="1" id="KW-0479">Metal-binding</keyword>
<dbReference type="GO" id="GO:0051082">
    <property type="term" value="F:unfolded protein binding"/>
    <property type="evidence" value="ECO:0007669"/>
    <property type="project" value="UniProtKB-UniRule"/>
</dbReference>
<keyword evidence="1" id="KW-0862">Zinc</keyword>
<sequence length="117" mass="12324">MTTAIAHCSFCRKPSTEVRKLVAGPGVFICDGCVTLAAEVVTGDPGPDSPVLPWDLDLPLDAVLANLTTVAAAGAQAERNLRLWVGKARALGGTWTQIGEALGMTRQSAWERFSGED</sequence>
<dbReference type="SUPFAM" id="SSF57716">
    <property type="entry name" value="Glucocorticoid receptor-like (DNA-binding domain)"/>
    <property type="match status" value="1"/>
</dbReference>
<name>A0A8H9M6A1_9PSEU</name>
<dbReference type="PROSITE" id="PS51902">
    <property type="entry name" value="CLPX_ZB"/>
    <property type="match status" value="1"/>
</dbReference>
<accession>A0A8H9M6A1</accession>
<keyword evidence="1" id="KW-0143">Chaperone</keyword>